<accession>A0A9W5TF78</accession>
<comment type="caution">
    <text evidence="1">The sequence shown here is derived from an EMBL/GenBank/DDBJ whole genome shotgun (WGS) entry which is preliminary data.</text>
</comment>
<evidence type="ECO:0000313" key="1">
    <source>
        <dbReference type="EMBL" id="GFE55764.1"/>
    </source>
</evidence>
<dbReference type="AlphaFoldDB" id="A0A9W5TF78"/>
<organism evidence="1 2">
    <name type="scientific">Babesia ovis</name>
    <dbReference type="NCBI Taxonomy" id="5869"/>
    <lineage>
        <taxon>Eukaryota</taxon>
        <taxon>Sar</taxon>
        <taxon>Alveolata</taxon>
        <taxon>Apicomplexa</taxon>
        <taxon>Aconoidasida</taxon>
        <taxon>Piroplasmida</taxon>
        <taxon>Babesiidae</taxon>
        <taxon>Babesia</taxon>
    </lineage>
</organism>
<reference evidence="1" key="1">
    <citation type="submission" date="2019-12" db="EMBL/GenBank/DDBJ databases">
        <title>Genome sequence of Babesia ovis.</title>
        <authorList>
            <person name="Yamagishi J."/>
            <person name="Sevinc F."/>
            <person name="Xuan X."/>
        </authorList>
    </citation>
    <scope>NUCLEOTIDE SEQUENCE</scope>
    <source>
        <strain evidence="1">Selcuk</strain>
    </source>
</reference>
<sequence length="127" mass="13316">MGITEVSESLEMMLEKPSGPTPETCTQPSMYLTCGISDTLKLGFQMPYSRVSSSDDASLSLTISKLPMPGSTSDISSTPSLYSSRSLSISGPVAKTESVRTCVSQFAVIIHPVAGASGMMGTFPPVE</sequence>
<evidence type="ECO:0000313" key="2">
    <source>
        <dbReference type="Proteomes" id="UP001057455"/>
    </source>
</evidence>
<dbReference type="EMBL" id="BLIY01000024">
    <property type="protein sequence ID" value="GFE55764.1"/>
    <property type="molecule type" value="Genomic_DNA"/>
</dbReference>
<dbReference type="Proteomes" id="UP001057455">
    <property type="component" value="Unassembled WGS sequence"/>
</dbReference>
<proteinExistence type="predicted"/>
<keyword evidence="2" id="KW-1185">Reference proteome</keyword>
<name>A0A9W5TF78_BABOV</name>
<gene>
    <name evidence="1" type="ORF">BaOVIS_031680</name>
</gene>
<protein>
    <submittedName>
        <fullName evidence="1">Uncharacterized protein</fullName>
    </submittedName>
</protein>